<evidence type="ECO:0000313" key="1">
    <source>
        <dbReference type="EMBL" id="QNP46627.1"/>
    </source>
</evidence>
<evidence type="ECO:0000313" key="2">
    <source>
        <dbReference type="Proteomes" id="UP000516105"/>
    </source>
</evidence>
<sequence>MTALPSGQYLIRQRKSDERQVPKFRSDMTAPEVAAMLETAFRVRGGAVDFRTLGLQPRQFLGYPGFQFDFEHLDNDELWRKGRAVGAVVEGRLYLILFDATRSHYYGNALPDFEVMANNARIRSS</sequence>
<accession>A0ABX6T9S4</accession>
<gene>
    <name evidence="1" type="ORF">H9L14_05845</name>
</gene>
<proteinExistence type="predicted"/>
<keyword evidence="2" id="KW-1185">Reference proteome</keyword>
<reference evidence="1 2" key="1">
    <citation type="submission" date="2020-08" db="EMBL/GenBank/DDBJ databases">
        <title>Genome sequence of Sphingomonas sediminicola KACC 15039T.</title>
        <authorList>
            <person name="Hyun D.-W."/>
            <person name="Bae J.-W."/>
        </authorList>
    </citation>
    <scope>NUCLEOTIDE SEQUENCE [LARGE SCALE GENOMIC DNA]</scope>
    <source>
        <strain evidence="1 2">KACC 15039</strain>
    </source>
</reference>
<dbReference type="RefSeq" id="WP_187709580.1">
    <property type="nucleotide sequence ID" value="NZ_CP060782.1"/>
</dbReference>
<protein>
    <submittedName>
        <fullName evidence="1">Uncharacterized protein</fullName>
    </submittedName>
</protein>
<name>A0ABX6T9S4_9SPHN</name>
<dbReference type="EMBL" id="CP060782">
    <property type="protein sequence ID" value="QNP46627.1"/>
    <property type="molecule type" value="Genomic_DNA"/>
</dbReference>
<dbReference type="Proteomes" id="UP000516105">
    <property type="component" value="Chromosome"/>
</dbReference>
<organism evidence="1 2">
    <name type="scientific">Sphingomonas sediminicola</name>
    <dbReference type="NCBI Taxonomy" id="386874"/>
    <lineage>
        <taxon>Bacteria</taxon>
        <taxon>Pseudomonadati</taxon>
        <taxon>Pseudomonadota</taxon>
        <taxon>Alphaproteobacteria</taxon>
        <taxon>Sphingomonadales</taxon>
        <taxon>Sphingomonadaceae</taxon>
        <taxon>Sphingomonas</taxon>
    </lineage>
</organism>